<evidence type="ECO:0000313" key="2">
    <source>
        <dbReference type="EMBL" id="MBC8537676.1"/>
    </source>
</evidence>
<dbReference type="PROSITE" id="PS50106">
    <property type="entry name" value="PDZ"/>
    <property type="match status" value="1"/>
</dbReference>
<evidence type="ECO:0000259" key="1">
    <source>
        <dbReference type="PROSITE" id="PS50106"/>
    </source>
</evidence>
<dbReference type="InterPro" id="IPR041489">
    <property type="entry name" value="PDZ_6"/>
</dbReference>
<dbReference type="RefSeq" id="WP_249279556.1">
    <property type="nucleotide sequence ID" value="NZ_JACRSS010000001.1"/>
</dbReference>
<dbReference type="InterPro" id="IPR007549">
    <property type="entry name" value="DUF512"/>
</dbReference>
<reference evidence="2" key="1">
    <citation type="submission" date="2020-08" db="EMBL/GenBank/DDBJ databases">
        <title>Genome public.</title>
        <authorList>
            <person name="Liu C."/>
            <person name="Sun Q."/>
        </authorList>
    </citation>
    <scope>NUCLEOTIDE SEQUENCE</scope>
    <source>
        <strain evidence="2">NSJ-63</strain>
    </source>
</reference>
<sequence>MGFLVTGVEPGSIAEEIGIQPGDTITAMGGEPLLDYIDYLFFSAKEELTLTVETAGGETFEAEIEKDAEEMLGISFAGDGFGKKRSCHNKCIFCFVDQLPRGMRKTLYFKDDDWRMSFVMGNYITLTNVNEAEFERILRRKTSPLYISVHATDDDVRAYMLSQPKGRGIMERLRRLRDAGIHFECQAVLVGGVNDGPVLEKTIRDLETLYPYAESLALVPLGLTGHREGLKQLAPIDKKCAEGILDIAEKWQGHFLKKYGTRFVFGADELYIKAGRPIPAYETYEDFKQMEDGVGLLRYLTDKTRRALAAFEGVSRHREISIATGVDAAPYIAALAGECGKKLDVRVHVYPIRNEFFGETITVTGLLTGGDIISQLRGKALGEKLYVSSCMLRDRENVFLDDLTKEEVSRALGVPLGTIDNEGEDFVRALAGCGED</sequence>
<evidence type="ECO:0000313" key="3">
    <source>
        <dbReference type="Proteomes" id="UP000617951"/>
    </source>
</evidence>
<gene>
    <name evidence="2" type="ORF">H8693_01865</name>
</gene>
<dbReference type="InterPro" id="IPR013785">
    <property type="entry name" value="Aldolase_TIM"/>
</dbReference>
<dbReference type="Pfam" id="PF17820">
    <property type="entry name" value="PDZ_6"/>
    <property type="match status" value="1"/>
</dbReference>
<dbReference type="AlphaFoldDB" id="A0A926DGF3"/>
<dbReference type="Gene3D" id="2.30.42.10">
    <property type="match status" value="1"/>
</dbReference>
<proteinExistence type="predicted"/>
<dbReference type="SUPFAM" id="SSF102114">
    <property type="entry name" value="Radical SAM enzymes"/>
    <property type="match status" value="1"/>
</dbReference>
<comment type="caution">
    <text evidence="2">The sequence shown here is derived from an EMBL/GenBank/DDBJ whole genome shotgun (WGS) entry which is preliminary data.</text>
</comment>
<dbReference type="Pfam" id="PF04459">
    <property type="entry name" value="DUF512"/>
    <property type="match status" value="1"/>
</dbReference>
<protein>
    <submittedName>
        <fullName evidence="2">DUF512 domain-containing protein</fullName>
    </submittedName>
</protein>
<dbReference type="InterPro" id="IPR058240">
    <property type="entry name" value="rSAM_sf"/>
</dbReference>
<dbReference type="InterPro" id="IPR036034">
    <property type="entry name" value="PDZ_sf"/>
</dbReference>
<dbReference type="EMBL" id="JACRSS010000001">
    <property type="protein sequence ID" value="MBC8537676.1"/>
    <property type="molecule type" value="Genomic_DNA"/>
</dbReference>
<dbReference type="Proteomes" id="UP000617951">
    <property type="component" value="Unassembled WGS sequence"/>
</dbReference>
<organism evidence="2 3">
    <name type="scientific">Guopingia tenuis</name>
    <dbReference type="NCBI Taxonomy" id="2763656"/>
    <lineage>
        <taxon>Bacteria</taxon>
        <taxon>Bacillati</taxon>
        <taxon>Bacillota</taxon>
        <taxon>Clostridia</taxon>
        <taxon>Christensenellales</taxon>
        <taxon>Christensenellaceae</taxon>
        <taxon>Guopingia</taxon>
    </lineage>
</organism>
<dbReference type="SUPFAM" id="SSF50156">
    <property type="entry name" value="PDZ domain-like"/>
    <property type="match status" value="1"/>
</dbReference>
<dbReference type="Gene3D" id="3.20.20.70">
    <property type="entry name" value="Aldolase class I"/>
    <property type="match status" value="1"/>
</dbReference>
<name>A0A926DGF3_9FIRM</name>
<dbReference type="InterPro" id="IPR001478">
    <property type="entry name" value="PDZ"/>
</dbReference>
<accession>A0A926DGF3</accession>
<keyword evidence="3" id="KW-1185">Reference proteome</keyword>
<dbReference type="InterPro" id="IPR045375">
    <property type="entry name" value="Put_radical_SAM-like_N"/>
</dbReference>
<feature type="domain" description="PDZ" evidence="1">
    <location>
        <begin position="1"/>
        <end position="33"/>
    </location>
</feature>
<dbReference type="Pfam" id="PF19238">
    <property type="entry name" value="Radical_SAM_2"/>
    <property type="match status" value="1"/>
</dbReference>